<sequence>MNNSARNGYTKEDQVKRVKNSHYTPNFLKKYHKKYFDYFISFQNELEKNDNIQNFLVKKEKIFIEFLYTKE</sequence>
<protein>
    <submittedName>
        <fullName evidence="1">Uncharacterized protein</fullName>
    </submittedName>
</protein>
<name>A0AAC8ZN35_9GAMM</name>
<keyword evidence="2" id="KW-1185">Reference proteome</keyword>
<dbReference type="AlphaFoldDB" id="A0AAC8ZN35"/>
<organism evidence="1 2">
    <name type="scientific">Francisella persica ATCC VR-331</name>
    <dbReference type="NCBI Taxonomy" id="1086726"/>
    <lineage>
        <taxon>Bacteria</taxon>
        <taxon>Pseudomonadati</taxon>
        <taxon>Pseudomonadota</taxon>
        <taxon>Gammaproteobacteria</taxon>
        <taxon>Thiotrichales</taxon>
        <taxon>Francisellaceae</taxon>
        <taxon>Francisella</taxon>
    </lineage>
</organism>
<reference evidence="1 2" key="1">
    <citation type="journal article" date="2016" name="Int. J. Syst. Evol. Microbiol.">
        <title>Reclassification of Wolbachia persica as Francisella persica comb. nov. and emended description of the family Francisellaceae.</title>
        <authorList>
            <person name="Larson M.A."/>
            <person name="Nalbantoglu U."/>
            <person name="Sayood K."/>
            <person name="Zentz E.B."/>
            <person name="Cer R.Z."/>
            <person name="Iwen P.C."/>
            <person name="Francesconi S.C."/>
            <person name="Bishop-Lilly K.A."/>
            <person name="Mokashi V.P."/>
            <person name="Sjostedt A."/>
            <person name="Hinrichs S.H."/>
        </authorList>
    </citation>
    <scope>NUCLEOTIDE SEQUENCE [LARGE SCALE GENOMIC DNA]</scope>
    <source>
        <strain evidence="1 2">FSC845</strain>
    </source>
</reference>
<dbReference type="RefSeq" id="WP_064461613.1">
    <property type="nucleotide sequence ID" value="NZ_CP012505.1"/>
</dbReference>
<evidence type="ECO:0000313" key="2">
    <source>
        <dbReference type="Proteomes" id="UP000242800"/>
    </source>
</evidence>
<dbReference type="KEGG" id="fper:ACH24_06375"/>
<gene>
    <name evidence="1" type="ORF">ACH24_06375</name>
</gene>
<dbReference type="Proteomes" id="UP000242800">
    <property type="component" value="Chromosome"/>
</dbReference>
<proteinExistence type="predicted"/>
<accession>A0AAC8ZN35</accession>
<dbReference type="EMBL" id="CP012505">
    <property type="protein sequence ID" value="ALB02191.1"/>
    <property type="molecule type" value="Genomic_DNA"/>
</dbReference>
<evidence type="ECO:0000313" key="1">
    <source>
        <dbReference type="EMBL" id="ALB02191.1"/>
    </source>
</evidence>